<dbReference type="GO" id="GO:0005886">
    <property type="term" value="C:plasma membrane"/>
    <property type="evidence" value="ECO:0007669"/>
    <property type="project" value="UniProtKB-SubCell"/>
</dbReference>
<keyword evidence="5 9" id="KW-1133">Transmembrane helix</keyword>
<dbReference type="EMBL" id="CP001684">
    <property type="protein sequence ID" value="ACV22019.1"/>
    <property type="molecule type" value="Genomic_DNA"/>
</dbReference>
<evidence type="ECO:0000256" key="4">
    <source>
        <dbReference type="ARBA" id="ARBA00022692"/>
    </source>
</evidence>
<dbReference type="Pfam" id="PF01741">
    <property type="entry name" value="MscL"/>
    <property type="match status" value="1"/>
</dbReference>
<dbReference type="SUPFAM" id="SSF81330">
    <property type="entry name" value="Gated mechanosensitive channel"/>
    <property type="match status" value="1"/>
</dbReference>
<dbReference type="AlphaFoldDB" id="C7N534"/>
<dbReference type="HOGENOM" id="CLU_095787_2_3_11"/>
<evidence type="ECO:0000256" key="8">
    <source>
        <dbReference type="ARBA" id="ARBA00023303"/>
    </source>
</evidence>
<accession>C7N534</accession>
<dbReference type="RefSeq" id="WP_012798123.1">
    <property type="nucleotide sequence ID" value="NC_013165.1"/>
</dbReference>
<dbReference type="PRINTS" id="PR01264">
    <property type="entry name" value="MECHCHANNEL"/>
</dbReference>
<dbReference type="HAMAP" id="MF_00115">
    <property type="entry name" value="MscL"/>
    <property type="match status" value="1"/>
</dbReference>
<dbReference type="GO" id="GO:0008381">
    <property type="term" value="F:mechanosensitive monoatomic ion channel activity"/>
    <property type="evidence" value="ECO:0007669"/>
    <property type="project" value="UniProtKB-UniRule"/>
</dbReference>
<keyword evidence="4 9" id="KW-0812">Transmembrane</keyword>
<evidence type="ECO:0000256" key="5">
    <source>
        <dbReference type="ARBA" id="ARBA00022989"/>
    </source>
</evidence>
<reference evidence="10 11" key="1">
    <citation type="journal article" date="2009" name="Stand. Genomic Sci.">
        <title>Complete genome sequence of Slackia heliotrinireducens type strain (RHS 1).</title>
        <authorList>
            <person name="Pukall R."/>
            <person name="Lapidus A."/>
            <person name="Nolan M."/>
            <person name="Copeland A."/>
            <person name="Glavina Del Rio T."/>
            <person name="Lucas S."/>
            <person name="Chen F."/>
            <person name="Tice H."/>
            <person name="Cheng J.F."/>
            <person name="Chertkov O."/>
            <person name="Bruce D."/>
            <person name="Goodwin L."/>
            <person name="Kuske C."/>
            <person name="Brettin T."/>
            <person name="Detter J.C."/>
            <person name="Han C."/>
            <person name="Pitluck S."/>
            <person name="Pati A."/>
            <person name="Mavrommatis K."/>
            <person name="Ivanova N."/>
            <person name="Ovchinnikova G."/>
            <person name="Chen A."/>
            <person name="Palaniappan K."/>
            <person name="Schneider S."/>
            <person name="Rohde M."/>
            <person name="Chain P."/>
            <person name="D'haeseleer P."/>
            <person name="Goker M."/>
            <person name="Bristow J."/>
            <person name="Eisen J.A."/>
            <person name="Markowitz V."/>
            <person name="Kyrpides N.C."/>
            <person name="Klenk H.P."/>
            <person name="Hugenholtz P."/>
        </authorList>
    </citation>
    <scope>NUCLEOTIDE SEQUENCE [LARGE SCALE GENOMIC DNA]</scope>
    <source>
        <strain evidence="11">ATCC 29202 / DSM 20476 / NCTC 11029 / RHS 1</strain>
    </source>
</reference>
<comment type="subunit">
    <text evidence="9">Homopentamer.</text>
</comment>
<feature type="transmembrane region" description="Helical" evidence="9">
    <location>
        <begin position="20"/>
        <end position="38"/>
    </location>
</feature>
<proteinExistence type="inferred from homology"/>
<keyword evidence="3 9" id="KW-1003">Cell membrane</keyword>
<dbReference type="Gene3D" id="1.10.1200.120">
    <property type="entry name" value="Large-conductance mechanosensitive channel, MscL, domain 1"/>
    <property type="match status" value="1"/>
</dbReference>
<dbReference type="PANTHER" id="PTHR30266:SF2">
    <property type="entry name" value="LARGE-CONDUCTANCE MECHANOSENSITIVE CHANNEL"/>
    <property type="match status" value="1"/>
</dbReference>
<evidence type="ECO:0000256" key="1">
    <source>
        <dbReference type="ARBA" id="ARBA00004141"/>
    </source>
</evidence>
<keyword evidence="11" id="KW-1185">Reference proteome</keyword>
<comment type="subcellular location">
    <subcellularLocation>
        <location evidence="9">Cell membrane</location>
        <topology evidence="9">Multi-pass membrane protein</topology>
    </subcellularLocation>
    <subcellularLocation>
        <location evidence="1">Membrane</location>
        <topology evidence="1">Multi-pass membrane protein</topology>
    </subcellularLocation>
</comment>
<evidence type="ECO:0000313" key="10">
    <source>
        <dbReference type="EMBL" id="ACV22019.1"/>
    </source>
</evidence>
<keyword evidence="8 9" id="KW-0407">Ion channel</keyword>
<dbReference type="InterPro" id="IPR037673">
    <property type="entry name" value="MSC/AndL"/>
</dbReference>
<dbReference type="NCBIfam" id="TIGR00220">
    <property type="entry name" value="mscL"/>
    <property type="match status" value="1"/>
</dbReference>
<gene>
    <name evidence="9" type="primary">mscL</name>
    <name evidence="10" type="ordered locus">Shel_09820</name>
</gene>
<keyword evidence="2 9" id="KW-0813">Transport</keyword>
<comment type="function">
    <text evidence="9">Channel that opens in response to stretch forces in the membrane lipid bilayer. May participate in the regulation of osmotic pressure changes within the cell.</text>
</comment>
<organism evidence="10 11">
    <name type="scientific">Slackia heliotrinireducens (strain ATCC 29202 / DSM 20476 / NCTC 11029 / RHS 1)</name>
    <name type="common">Peptococcus heliotrinreducens</name>
    <dbReference type="NCBI Taxonomy" id="471855"/>
    <lineage>
        <taxon>Bacteria</taxon>
        <taxon>Bacillati</taxon>
        <taxon>Actinomycetota</taxon>
        <taxon>Coriobacteriia</taxon>
        <taxon>Eggerthellales</taxon>
        <taxon>Eggerthellaceae</taxon>
        <taxon>Slackia</taxon>
    </lineage>
</organism>
<name>C7N534_SLAHD</name>
<keyword evidence="6 9" id="KW-0406">Ion transport</keyword>
<dbReference type="STRING" id="471855.Shel_09820"/>
<comment type="similarity">
    <text evidence="9">Belongs to the MscL family.</text>
</comment>
<evidence type="ECO:0000313" key="11">
    <source>
        <dbReference type="Proteomes" id="UP000002026"/>
    </source>
</evidence>
<evidence type="ECO:0000256" key="9">
    <source>
        <dbReference type="HAMAP-Rule" id="MF_00115"/>
    </source>
</evidence>
<dbReference type="eggNOG" id="COG1970">
    <property type="taxonomic scope" value="Bacteria"/>
</dbReference>
<protein>
    <recommendedName>
        <fullName evidence="9">Large-conductance mechanosensitive channel</fullName>
    </recommendedName>
</protein>
<evidence type="ECO:0000256" key="6">
    <source>
        <dbReference type="ARBA" id="ARBA00023065"/>
    </source>
</evidence>
<evidence type="ECO:0000256" key="7">
    <source>
        <dbReference type="ARBA" id="ARBA00023136"/>
    </source>
</evidence>
<keyword evidence="7 9" id="KW-0472">Membrane</keyword>
<dbReference type="PANTHER" id="PTHR30266">
    <property type="entry name" value="MECHANOSENSITIVE CHANNEL MSCL"/>
    <property type="match status" value="1"/>
</dbReference>
<sequence length="132" mass="13986">MKKFMDEFKEFIAQGNVMDMAVGIIIGGAFTAIVTALTEDIINPLITLITGGGVDSVGALNIAGMDFGAFISAILNFLIIAFVVFWLVKSVNKLQKLAGMEKPAEAPAPTCPHCLEEVKEGATRCPHCGGEI</sequence>
<dbReference type="InterPro" id="IPR001185">
    <property type="entry name" value="MS_channel"/>
</dbReference>
<evidence type="ECO:0000256" key="3">
    <source>
        <dbReference type="ARBA" id="ARBA00022475"/>
    </source>
</evidence>
<dbReference type="InterPro" id="IPR036019">
    <property type="entry name" value="MscL_channel"/>
</dbReference>
<dbReference type="Proteomes" id="UP000002026">
    <property type="component" value="Chromosome"/>
</dbReference>
<evidence type="ECO:0000256" key="2">
    <source>
        <dbReference type="ARBA" id="ARBA00022448"/>
    </source>
</evidence>
<feature type="transmembrane region" description="Helical" evidence="9">
    <location>
        <begin position="69"/>
        <end position="88"/>
    </location>
</feature>
<dbReference type="KEGG" id="shi:Shel_09820"/>